<reference evidence="2 3" key="1">
    <citation type="submission" date="2016-10" db="EMBL/GenBank/DDBJ databases">
        <authorList>
            <person name="de Groot N.N."/>
        </authorList>
    </citation>
    <scope>NUCLEOTIDE SEQUENCE [LARGE SCALE GENOMIC DNA]</scope>
    <source>
        <strain evidence="2 3">DSM 25927</strain>
    </source>
</reference>
<evidence type="ECO:0000256" key="1">
    <source>
        <dbReference type="ARBA" id="ARBA00005534"/>
    </source>
</evidence>
<dbReference type="Proteomes" id="UP000199233">
    <property type="component" value="Unassembled WGS sequence"/>
</dbReference>
<dbReference type="PIRSF" id="PIRSF004681">
    <property type="entry name" value="UCP004681"/>
    <property type="match status" value="1"/>
</dbReference>
<name>A0A1H9DXX3_9GAMM</name>
<evidence type="ECO:0000313" key="2">
    <source>
        <dbReference type="EMBL" id="SEQ18321.1"/>
    </source>
</evidence>
<proteinExistence type="inferred from homology"/>
<dbReference type="InterPro" id="IPR001602">
    <property type="entry name" value="UPF0047_YjbQ-like"/>
</dbReference>
<dbReference type="InterPro" id="IPR035917">
    <property type="entry name" value="YjbQ-like_sf"/>
</dbReference>
<protein>
    <submittedName>
        <fullName evidence="2">Secondary thiamine-phosphate synthase enzyme</fullName>
    </submittedName>
</protein>
<accession>A0A1H9DXX3</accession>
<comment type="similarity">
    <text evidence="1">Belongs to the UPF0047 family.</text>
</comment>
<sequence>MFRQELLEVKTRGRGFVEISEAVRRFVAASGCRAGLCHLFLRHTSASLCLCENAAPAVREDLEHWAQALAPDGSRHYRHDEEGPDDMPAHIRSIAVGVELSVPVRDRELLLGTWQGIYVWEHRLMPHSRQVVLSLSGEFDP</sequence>
<dbReference type="PANTHER" id="PTHR30615:SF8">
    <property type="entry name" value="UPF0047 PROTEIN C4A8.02C"/>
    <property type="match status" value="1"/>
</dbReference>
<dbReference type="RefSeq" id="WP_093283670.1">
    <property type="nucleotide sequence ID" value="NZ_FOFS01000004.1"/>
</dbReference>
<dbReference type="PANTHER" id="PTHR30615">
    <property type="entry name" value="UNCHARACTERIZED PROTEIN YJBQ-RELATED"/>
    <property type="match status" value="1"/>
</dbReference>
<dbReference type="OrthoDB" id="9801725at2"/>
<dbReference type="NCBIfam" id="TIGR00149">
    <property type="entry name" value="TIGR00149_YjbQ"/>
    <property type="match status" value="1"/>
</dbReference>
<evidence type="ECO:0000313" key="3">
    <source>
        <dbReference type="Proteomes" id="UP000199233"/>
    </source>
</evidence>
<gene>
    <name evidence="2" type="ORF">SAMN04488038_104208</name>
</gene>
<dbReference type="Pfam" id="PF01894">
    <property type="entry name" value="YjbQ"/>
    <property type="match status" value="1"/>
</dbReference>
<dbReference type="EMBL" id="FOFS01000004">
    <property type="protein sequence ID" value="SEQ18321.1"/>
    <property type="molecule type" value="Genomic_DNA"/>
</dbReference>
<dbReference type="AlphaFoldDB" id="A0A1H9DXX3"/>
<dbReference type="STRING" id="489703.SAMN04488038_104208"/>
<dbReference type="Gene3D" id="2.60.120.460">
    <property type="entry name" value="YjbQ-like"/>
    <property type="match status" value="1"/>
</dbReference>
<dbReference type="SUPFAM" id="SSF111038">
    <property type="entry name" value="YjbQ-like"/>
    <property type="match status" value="1"/>
</dbReference>
<organism evidence="2 3">
    <name type="scientific">Solimonas aquatica</name>
    <dbReference type="NCBI Taxonomy" id="489703"/>
    <lineage>
        <taxon>Bacteria</taxon>
        <taxon>Pseudomonadati</taxon>
        <taxon>Pseudomonadota</taxon>
        <taxon>Gammaproteobacteria</taxon>
        <taxon>Nevskiales</taxon>
        <taxon>Nevskiaceae</taxon>
        <taxon>Solimonas</taxon>
    </lineage>
</organism>
<keyword evidence="3" id="KW-1185">Reference proteome</keyword>